<organism evidence="2 3">
    <name type="scientific">Halolamina pelagica</name>
    <dbReference type="NCBI Taxonomy" id="699431"/>
    <lineage>
        <taxon>Archaea</taxon>
        <taxon>Methanobacteriati</taxon>
        <taxon>Methanobacteriota</taxon>
        <taxon>Stenosarchaea group</taxon>
        <taxon>Halobacteria</taxon>
        <taxon>Halobacteriales</taxon>
        <taxon>Haloferacaceae</taxon>
    </lineage>
</organism>
<evidence type="ECO:0000256" key="1">
    <source>
        <dbReference type="SAM" id="Phobius"/>
    </source>
</evidence>
<accession>A0A1I5P6B0</accession>
<proteinExistence type="predicted"/>
<dbReference type="Proteomes" id="UP000183769">
    <property type="component" value="Unassembled WGS sequence"/>
</dbReference>
<protein>
    <submittedName>
        <fullName evidence="2">Uncharacterized protein</fullName>
    </submittedName>
</protein>
<dbReference type="InterPro" id="IPR055972">
    <property type="entry name" value="DUF7550"/>
</dbReference>
<dbReference type="EMBL" id="FOXI01000002">
    <property type="protein sequence ID" value="SFP29644.1"/>
    <property type="molecule type" value="Genomic_DNA"/>
</dbReference>
<name>A0A1I5P6B0_9EURY</name>
<keyword evidence="1" id="KW-0472">Membrane</keyword>
<evidence type="ECO:0000313" key="2">
    <source>
        <dbReference type="EMBL" id="SFP29644.1"/>
    </source>
</evidence>
<feature type="transmembrane region" description="Helical" evidence="1">
    <location>
        <begin position="27"/>
        <end position="48"/>
    </location>
</feature>
<keyword evidence="3" id="KW-1185">Reference proteome</keyword>
<reference evidence="3" key="1">
    <citation type="submission" date="2016-10" db="EMBL/GenBank/DDBJ databases">
        <authorList>
            <person name="Varghese N."/>
            <person name="Submissions S."/>
        </authorList>
    </citation>
    <scope>NUCLEOTIDE SEQUENCE [LARGE SCALE GENOMIC DNA]</scope>
    <source>
        <strain evidence="3">CGMCC 1.10329</strain>
    </source>
</reference>
<dbReference type="AlphaFoldDB" id="A0A1I5P6B0"/>
<evidence type="ECO:0000313" key="3">
    <source>
        <dbReference type="Proteomes" id="UP000183769"/>
    </source>
</evidence>
<dbReference type="RefSeq" id="WP_166623255.1">
    <property type="nucleotide sequence ID" value="NZ_FOXI01000002.1"/>
</dbReference>
<keyword evidence="1" id="KW-1133">Transmembrane helix</keyword>
<keyword evidence="1" id="KW-0812">Transmembrane</keyword>
<gene>
    <name evidence="2" type="ORF">SAMN05216277_102379</name>
</gene>
<dbReference type="Pfam" id="PF24418">
    <property type="entry name" value="DUF7550"/>
    <property type="match status" value="1"/>
</dbReference>
<sequence>MDDHGDDHSDDEGRVTAPMQEFSTSQVGIGFAVLVVGLVLTFGVALTLA</sequence>